<gene>
    <name evidence="10" type="ORF">ZIOFF_003776</name>
</gene>
<evidence type="ECO:0000259" key="9">
    <source>
        <dbReference type="PROSITE" id="PS51294"/>
    </source>
</evidence>
<proteinExistence type="predicted"/>
<feature type="compositionally biased region" description="Basic and acidic residues" evidence="6">
    <location>
        <begin position="36"/>
        <end position="49"/>
    </location>
</feature>
<accession>A0A8J5MAF4</accession>
<evidence type="ECO:0000256" key="5">
    <source>
        <dbReference type="ARBA" id="ARBA00023242"/>
    </source>
</evidence>
<dbReference type="PROSITE" id="PS50090">
    <property type="entry name" value="MYB_LIKE"/>
    <property type="match status" value="1"/>
</dbReference>
<dbReference type="EMBL" id="JACMSC010000001">
    <property type="protein sequence ID" value="KAG6538652.1"/>
    <property type="molecule type" value="Genomic_DNA"/>
</dbReference>
<name>A0A8J5MAF4_ZINOF</name>
<feature type="domain" description="HTH myb-type" evidence="9">
    <location>
        <begin position="56"/>
        <end position="110"/>
    </location>
</feature>
<dbReference type="InterPro" id="IPR001005">
    <property type="entry name" value="SANT/Myb"/>
</dbReference>
<dbReference type="Proteomes" id="UP000734854">
    <property type="component" value="Unassembled WGS sequence"/>
</dbReference>
<dbReference type="GO" id="GO:0010468">
    <property type="term" value="P:regulation of gene expression"/>
    <property type="evidence" value="ECO:0007669"/>
    <property type="project" value="UniProtKB-ARBA"/>
</dbReference>
<dbReference type="FunFam" id="1.10.10.60:FF:000023">
    <property type="entry name" value="protein REVEILLE 6 isoform X1"/>
    <property type="match status" value="1"/>
</dbReference>
<dbReference type="OrthoDB" id="118550at2759"/>
<dbReference type="InterPro" id="IPR006447">
    <property type="entry name" value="Myb_dom_plants"/>
</dbReference>
<evidence type="ECO:0000256" key="6">
    <source>
        <dbReference type="SAM" id="MobiDB-lite"/>
    </source>
</evidence>
<feature type="region of interest" description="Disordered" evidence="6">
    <location>
        <begin position="190"/>
        <end position="213"/>
    </location>
</feature>
<keyword evidence="11" id="KW-1185">Reference proteome</keyword>
<feature type="region of interest" description="Disordered" evidence="6">
    <location>
        <begin position="1"/>
        <end position="51"/>
    </location>
</feature>
<reference evidence="10 11" key="1">
    <citation type="submission" date="2020-08" db="EMBL/GenBank/DDBJ databases">
        <title>Plant Genome Project.</title>
        <authorList>
            <person name="Zhang R.-G."/>
        </authorList>
    </citation>
    <scope>NUCLEOTIDE SEQUENCE [LARGE SCALE GENOMIC DNA]</scope>
    <source>
        <tissue evidence="10">Rhizome</tissue>
    </source>
</reference>
<dbReference type="PANTHER" id="PTHR12802:SF175">
    <property type="entry name" value="PROTEIN REVEILLE 2"/>
    <property type="match status" value="1"/>
</dbReference>
<dbReference type="Pfam" id="PF00249">
    <property type="entry name" value="Myb_DNA-binding"/>
    <property type="match status" value="1"/>
</dbReference>
<comment type="caution">
    <text evidence="10">The sequence shown here is derived from an EMBL/GenBank/DDBJ whole genome shotgun (WGS) entry which is preliminary data.</text>
</comment>
<dbReference type="PANTHER" id="PTHR12802">
    <property type="entry name" value="SWI/SNF COMPLEX-RELATED"/>
    <property type="match status" value="1"/>
</dbReference>
<feature type="domain" description="Myb-like" evidence="7">
    <location>
        <begin position="56"/>
        <end position="106"/>
    </location>
</feature>
<evidence type="ECO:0000259" key="7">
    <source>
        <dbReference type="PROSITE" id="PS50090"/>
    </source>
</evidence>
<evidence type="ECO:0000256" key="4">
    <source>
        <dbReference type="ARBA" id="ARBA00023163"/>
    </source>
</evidence>
<sequence length="469" mass="52062">MERSQEQQGSTGMNHDLSPYNQMHLDMETSPLSDPQLKDTDSFKEEQVPRVRKPYTITKQRERWTEEEDNKFLEALQLYGRAWRQIEEHIGSKTAVQIRSHAQKFFSKVVRESGSNHRLGQALKSIEIPPPRPKRKPMHPYPRKMCNVSKKGILRQAEESHLLIPTVFEQENGSPTSVLSAVGSETLGSTFSNGRIGSKSPVASAADSNDQEGEQSLIMTLQEEHKPPCIATTAPNVTKEEQPQMDADQCSNVHASAEAHQSTIKLFGKMVVPNNPSRPCSSNAENMAMPKQTPPADNTGNHYNEACKLQMNHACPGLVPFFYCFPLVGDNSIDPAFLSSPWGAMHGSYPFRLVHPQHQYPLQLSMGNAGYQDLQRECSWTGSNTASNSGVVLNETEGVDLNKAKFLTESGIVEWSDVNLTSSSAPKSRSVGSSGRGFVPYRRCAVESERQHSSAANDDEECQAIRLHL</sequence>
<keyword evidence="4" id="KW-0804">Transcription</keyword>
<dbReference type="PROSITE" id="PS51293">
    <property type="entry name" value="SANT"/>
    <property type="match status" value="1"/>
</dbReference>
<dbReference type="SMART" id="SM00717">
    <property type="entry name" value="SANT"/>
    <property type="match status" value="1"/>
</dbReference>
<dbReference type="GO" id="GO:0003677">
    <property type="term" value="F:DNA binding"/>
    <property type="evidence" value="ECO:0007669"/>
    <property type="project" value="UniProtKB-KW"/>
</dbReference>
<organism evidence="10 11">
    <name type="scientific">Zingiber officinale</name>
    <name type="common">Ginger</name>
    <name type="synonym">Amomum zingiber</name>
    <dbReference type="NCBI Taxonomy" id="94328"/>
    <lineage>
        <taxon>Eukaryota</taxon>
        <taxon>Viridiplantae</taxon>
        <taxon>Streptophyta</taxon>
        <taxon>Embryophyta</taxon>
        <taxon>Tracheophyta</taxon>
        <taxon>Spermatophyta</taxon>
        <taxon>Magnoliopsida</taxon>
        <taxon>Liliopsida</taxon>
        <taxon>Zingiberales</taxon>
        <taxon>Zingiberaceae</taxon>
        <taxon>Zingiber</taxon>
    </lineage>
</organism>
<dbReference type="InterPro" id="IPR017930">
    <property type="entry name" value="Myb_dom"/>
</dbReference>
<evidence type="ECO:0000256" key="3">
    <source>
        <dbReference type="ARBA" id="ARBA00023125"/>
    </source>
</evidence>
<evidence type="ECO:0000256" key="1">
    <source>
        <dbReference type="ARBA" id="ARBA00004123"/>
    </source>
</evidence>
<dbReference type="AlphaFoldDB" id="A0A8J5MAF4"/>
<evidence type="ECO:0000313" key="11">
    <source>
        <dbReference type="Proteomes" id="UP000734854"/>
    </source>
</evidence>
<keyword evidence="3" id="KW-0238">DNA-binding</keyword>
<dbReference type="GO" id="GO:0005634">
    <property type="term" value="C:nucleus"/>
    <property type="evidence" value="ECO:0007669"/>
    <property type="project" value="UniProtKB-SubCell"/>
</dbReference>
<dbReference type="InterPro" id="IPR017884">
    <property type="entry name" value="SANT_dom"/>
</dbReference>
<feature type="domain" description="SANT" evidence="8">
    <location>
        <begin position="59"/>
        <end position="110"/>
    </location>
</feature>
<dbReference type="CDD" id="cd00167">
    <property type="entry name" value="SANT"/>
    <property type="match status" value="1"/>
</dbReference>
<dbReference type="NCBIfam" id="TIGR01557">
    <property type="entry name" value="myb_SHAQKYF"/>
    <property type="match status" value="1"/>
</dbReference>
<evidence type="ECO:0000256" key="2">
    <source>
        <dbReference type="ARBA" id="ARBA00023015"/>
    </source>
</evidence>
<protein>
    <submittedName>
        <fullName evidence="10">Uncharacterized protein</fullName>
    </submittedName>
</protein>
<comment type="subcellular location">
    <subcellularLocation>
        <location evidence="1">Nucleus</location>
    </subcellularLocation>
</comment>
<keyword evidence="5" id="KW-0539">Nucleus</keyword>
<evidence type="ECO:0000259" key="8">
    <source>
        <dbReference type="PROSITE" id="PS51293"/>
    </source>
</evidence>
<keyword evidence="2" id="KW-0805">Transcription regulation</keyword>
<dbReference type="PROSITE" id="PS51294">
    <property type="entry name" value="HTH_MYB"/>
    <property type="match status" value="1"/>
</dbReference>
<evidence type="ECO:0000313" key="10">
    <source>
        <dbReference type="EMBL" id="KAG6538652.1"/>
    </source>
</evidence>
<feature type="compositionally biased region" description="Polar residues" evidence="6">
    <location>
        <begin position="1"/>
        <end position="13"/>
    </location>
</feature>